<dbReference type="InterPro" id="IPR007863">
    <property type="entry name" value="Peptidase_M16_C"/>
</dbReference>
<dbReference type="AlphaFoldDB" id="A0A336LR82"/>
<evidence type="ECO:0000256" key="14">
    <source>
        <dbReference type="SAM" id="MobiDB-lite"/>
    </source>
</evidence>
<keyword evidence="8" id="KW-0809">Transit peptide</keyword>
<sequence>MALKLDFKTLSQALFRNKNIWRRLSTTSQPLFQNNNDKNGRASGGPDASTVNIPSKDVVTPFPPLTDTVPDLPPVQYANTTGTDQNITRVTTLSNGLKVASEKKFGQFCTIGVVIESGARYEVAYPSGVSHFLEKLAFHSTQGFPEKDIILKELEKHGGICDCQSSRDTFIYAASADSRGLDSVTKVMADVVLRPRLENDEIDYARQAILFELESLNMRPEQEPILMDMIHAAAFRDNTLGLPKLCPEGNSDKIDRNMLLSYLKHHHTPKRMVVAGVGVDHDEFVKVVEKYFVDQKPTWETETVVNRGAGAVDGSLAQYTGGIKVEECEIPVYAAVGLPELAHVVIGLEGCSHQDKDFVAACVLNIMMGGGGSFSAGGPGKGMYTRLYTNVLNRYHWMYSATAYNHAYGDTGLFCIHASAPPTHTRGMVEVITKELVTMATHPGTQELRRAKTQLQSMLLMNLESRPVVFEDIGRQVLSTGERKRPEYFINEIEKITAEDIIRVARRFLASPPALAARGQIKGLPEIKDVQAGLLDNEGRLPGNKRLSLFR</sequence>
<keyword evidence="9" id="KW-0496">Mitochondrion</keyword>
<dbReference type="EMBL" id="UFQS01000115">
    <property type="protein sequence ID" value="SSW99915.1"/>
    <property type="molecule type" value="Genomic_DNA"/>
</dbReference>
<reference evidence="18" key="2">
    <citation type="submission" date="2018-07" db="EMBL/GenBank/DDBJ databases">
        <authorList>
            <person name="Quirk P.G."/>
            <person name="Krulwich T.A."/>
        </authorList>
    </citation>
    <scope>NUCLEOTIDE SEQUENCE</scope>
</reference>
<accession>A0A336LR82</accession>
<organism evidence="18">
    <name type="scientific">Culicoides sonorensis</name>
    <name type="common">Biting midge</name>
    <dbReference type="NCBI Taxonomy" id="179676"/>
    <lineage>
        <taxon>Eukaryota</taxon>
        <taxon>Metazoa</taxon>
        <taxon>Ecdysozoa</taxon>
        <taxon>Arthropoda</taxon>
        <taxon>Hexapoda</taxon>
        <taxon>Insecta</taxon>
        <taxon>Pterygota</taxon>
        <taxon>Neoptera</taxon>
        <taxon>Endopterygota</taxon>
        <taxon>Diptera</taxon>
        <taxon>Nematocera</taxon>
        <taxon>Chironomoidea</taxon>
        <taxon>Ceratopogonidae</taxon>
        <taxon>Ceratopogoninae</taxon>
        <taxon>Culicoides</taxon>
        <taxon>Monoculicoides</taxon>
    </lineage>
</organism>
<comment type="similarity">
    <text evidence="4 13">Belongs to the peptidase M16 family.</text>
</comment>
<dbReference type="Pfam" id="PF05193">
    <property type="entry name" value="Peptidase_M16_C"/>
    <property type="match status" value="1"/>
</dbReference>
<evidence type="ECO:0000256" key="13">
    <source>
        <dbReference type="RuleBase" id="RU004447"/>
    </source>
</evidence>
<dbReference type="FunFam" id="3.30.830.10:FF:000014">
    <property type="entry name" value="Mitochondrial-processing peptidase alpha subunit, mitochondrial"/>
    <property type="match status" value="1"/>
</dbReference>
<dbReference type="InterPro" id="IPR011249">
    <property type="entry name" value="Metalloenz_LuxS/M16"/>
</dbReference>
<gene>
    <name evidence="18" type="primary">CSON000985</name>
</gene>
<evidence type="ECO:0000259" key="15">
    <source>
        <dbReference type="Pfam" id="PF00675"/>
    </source>
</evidence>
<dbReference type="FunFam" id="3.30.830.10:FF:000010">
    <property type="entry name" value="Mitochondrial-processing peptidase alpha subunit, mitochondrial"/>
    <property type="match status" value="1"/>
</dbReference>
<evidence type="ECO:0000313" key="18">
    <source>
        <dbReference type="EMBL" id="SSX20295.1"/>
    </source>
</evidence>
<evidence type="ECO:0000256" key="4">
    <source>
        <dbReference type="ARBA" id="ARBA00007261"/>
    </source>
</evidence>
<evidence type="ECO:0000256" key="7">
    <source>
        <dbReference type="ARBA" id="ARBA00022792"/>
    </source>
</evidence>
<keyword evidence="10" id="KW-0472">Membrane</keyword>
<dbReference type="GO" id="GO:0005759">
    <property type="term" value="C:mitochondrial matrix"/>
    <property type="evidence" value="ECO:0007669"/>
    <property type="project" value="UniProtKB-SubCell"/>
</dbReference>
<evidence type="ECO:0000256" key="1">
    <source>
        <dbReference type="ARBA" id="ARBA00002123"/>
    </source>
</evidence>
<feature type="domain" description="Peptidase M16 C-terminal" evidence="16">
    <location>
        <begin position="253"/>
        <end position="455"/>
    </location>
</feature>
<evidence type="ECO:0000256" key="12">
    <source>
        <dbReference type="ARBA" id="ARBA00032315"/>
    </source>
</evidence>
<dbReference type="Gene3D" id="3.30.830.10">
    <property type="entry name" value="Metalloenzyme, LuxS/M16 peptidase-like"/>
    <property type="match status" value="2"/>
</dbReference>
<evidence type="ECO:0000256" key="3">
    <source>
        <dbReference type="ARBA" id="ARBA00004305"/>
    </source>
</evidence>
<evidence type="ECO:0000259" key="16">
    <source>
        <dbReference type="Pfam" id="PF05193"/>
    </source>
</evidence>
<name>A0A336LR82_CULSO</name>
<proteinExistence type="inferred from homology"/>
<dbReference type="PANTHER" id="PTHR11851:SF49">
    <property type="entry name" value="MITOCHONDRIAL-PROCESSING PEPTIDASE SUBUNIT ALPHA"/>
    <property type="match status" value="1"/>
</dbReference>
<evidence type="ECO:0000256" key="9">
    <source>
        <dbReference type="ARBA" id="ARBA00023128"/>
    </source>
</evidence>
<dbReference type="OMA" id="LKYHHSP"/>
<evidence type="ECO:0000256" key="6">
    <source>
        <dbReference type="ARBA" id="ARBA00016741"/>
    </source>
</evidence>
<protein>
    <recommendedName>
        <fullName evidence="6">Mitochondrial-processing peptidase subunit alpha</fullName>
    </recommendedName>
    <alternativeName>
        <fullName evidence="11">Alpha-MPP</fullName>
    </alternativeName>
    <alternativeName>
        <fullName evidence="12">Inactive zinc metalloprotease alpha</fullName>
    </alternativeName>
</protein>
<dbReference type="PANTHER" id="PTHR11851">
    <property type="entry name" value="METALLOPROTEASE"/>
    <property type="match status" value="1"/>
</dbReference>
<evidence type="ECO:0000256" key="10">
    <source>
        <dbReference type="ARBA" id="ARBA00023136"/>
    </source>
</evidence>
<dbReference type="GO" id="GO:0005743">
    <property type="term" value="C:mitochondrial inner membrane"/>
    <property type="evidence" value="ECO:0007669"/>
    <property type="project" value="UniProtKB-SubCell"/>
</dbReference>
<dbReference type="GO" id="GO:0006627">
    <property type="term" value="P:protein processing involved in protein targeting to mitochondrion"/>
    <property type="evidence" value="ECO:0007669"/>
    <property type="project" value="TreeGrafter"/>
</dbReference>
<evidence type="ECO:0000313" key="17">
    <source>
        <dbReference type="EMBL" id="SSW99915.1"/>
    </source>
</evidence>
<feature type="region of interest" description="Disordered" evidence="14">
    <location>
        <begin position="30"/>
        <end position="54"/>
    </location>
</feature>
<dbReference type="InterPro" id="IPR011765">
    <property type="entry name" value="Pept_M16_N"/>
</dbReference>
<feature type="domain" description="Peptidase M16 N-terminal" evidence="15">
    <location>
        <begin position="98"/>
        <end position="248"/>
    </location>
</feature>
<evidence type="ECO:0000256" key="8">
    <source>
        <dbReference type="ARBA" id="ARBA00022946"/>
    </source>
</evidence>
<dbReference type="GO" id="GO:0046872">
    <property type="term" value="F:metal ion binding"/>
    <property type="evidence" value="ECO:0007669"/>
    <property type="project" value="InterPro"/>
</dbReference>
<evidence type="ECO:0000256" key="11">
    <source>
        <dbReference type="ARBA" id="ARBA00030006"/>
    </source>
</evidence>
<evidence type="ECO:0000256" key="2">
    <source>
        <dbReference type="ARBA" id="ARBA00004273"/>
    </source>
</evidence>
<comment type="function">
    <text evidence="1">Substrate recognition and binding subunit of the essential mitochondrial processing protease (MPP), which cleaves the mitochondrial sequence off newly imported precursors proteins.</text>
</comment>
<dbReference type="InterPro" id="IPR001431">
    <property type="entry name" value="Pept_M16_Zn_BS"/>
</dbReference>
<reference evidence="17" key="1">
    <citation type="submission" date="2018-04" db="EMBL/GenBank/DDBJ databases">
        <authorList>
            <person name="Go L.Y."/>
            <person name="Mitchell J.A."/>
        </authorList>
    </citation>
    <scope>NUCLEOTIDE SEQUENCE</scope>
    <source>
        <tissue evidence="17">Whole organism</tissue>
    </source>
</reference>
<dbReference type="VEuPathDB" id="VectorBase:CSON000985"/>
<dbReference type="PROSITE" id="PS00143">
    <property type="entry name" value="INSULINASE"/>
    <property type="match status" value="1"/>
</dbReference>
<comment type="subcellular location">
    <subcellularLocation>
        <location evidence="2">Mitochondrion inner membrane</location>
    </subcellularLocation>
    <subcellularLocation>
        <location evidence="3">Mitochondrion matrix</location>
    </subcellularLocation>
</comment>
<dbReference type="GO" id="GO:0004222">
    <property type="term" value="F:metalloendopeptidase activity"/>
    <property type="evidence" value="ECO:0007669"/>
    <property type="project" value="InterPro"/>
</dbReference>
<comment type="subunit">
    <text evidence="5">Heterodimer of PMPCA (alpha) and PMPCB (beta) subunits, forming the mitochondrial processing protease (MPP) in which PMPCA is involved in substrate recognition and binding and PMPCB is the catalytic subunit.</text>
</comment>
<keyword evidence="7" id="KW-0999">Mitochondrion inner membrane</keyword>
<dbReference type="InterPro" id="IPR050361">
    <property type="entry name" value="MPP/UQCRC_Complex"/>
</dbReference>
<dbReference type="SUPFAM" id="SSF63411">
    <property type="entry name" value="LuxS/MPP-like metallohydrolase"/>
    <property type="match status" value="2"/>
</dbReference>
<dbReference type="Pfam" id="PF00675">
    <property type="entry name" value="Peptidase_M16"/>
    <property type="match status" value="1"/>
</dbReference>
<evidence type="ECO:0000256" key="5">
    <source>
        <dbReference type="ARBA" id="ARBA00011587"/>
    </source>
</evidence>
<dbReference type="EMBL" id="UFQT01000115">
    <property type="protein sequence ID" value="SSX20295.1"/>
    <property type="molecule type" value="Genomic_DNA"/>
</dbReference>